<dbReference type="EMBL" id="VGLS01000520">
    <property type="protein sequence ID" value="MBM3225237.1"/>
    <property type="molecule type" value="Genomic_DNA"/>
</dbReference>
<proteinExistence type="predicted"/>
<dbReference type="AlphaFoldDB" id="A0A938B1R2"/>
<dbReference type="PROSITE" id="PS50175">
    <property type="entry name" value="ASP_PROT_RETROV"/>
    <property type="match status" value="1"/>
</dbReference>
<name>A0A938B1R2_UNCTE</name>
<evidence type="ECO:0000259" key="2">
    <source>
        <dbReference type="PROSITE" id="PS50175"/>
    </source>
</evidence>
<dbReference type="Gene3D" id="2.40.70.10">
    <property type="entry name" value="Acid Proteases"/>
    <property type="match status" value="1"/>
</dbReference>
<dbReference type="PROSITE" id="PS00141">
    <property type="entry name" value="ASP_PROTEASE"/>
    <property type="match status" value="1"/>
</dbReference>
<dbReference type="InterPro" id="IPR001969">
    <property type="entry name" value="Aspartic_peptidase_AS"/>
</dbReference>
<sequence>MQTHNHMWWLMPREWAAFRPQTLPIITVRRDSWAVRALADTGAQRSLIHPRLLLQLGVPTHGELPLVGLGGPMLRVPRVQLEGFSVARHPLQTFEAGVVNMDHLRLGIDLILGINAFVGYRLQFDFTAGRLYLLAEQVRSA</sequence>
<dbReference type="Proteomes" id="UP000712673">
    <property type="component" value="Unassembled WGS sequence"/>
</dbReference>
<organism evidence="3 4">
    <name type="scientific">Tectimicrobiota bacterium</name>
    <dbReference type="NCBI Taxonomy" id="2528274"/>
    <lineage>
        <taxon>Bacteria</taxon>
        <taxon>Pseudomonadati</taxon>
        <taxon>Nitrospinota/Tectimicrobiota group</taxon>
        <taxon>Candidatus Tectimicrobiota</taxon>
    </lineage>
</organism>
<dbReference type="GO" id="GO:0006508">
    <property type="term" value="P:proteolysis"/>
    <property type="evidence" value="ECO:0007669"/>
    <property type="project" value="InterPro"/>
</dbReference>
<dbReference type="InterPro" id="IPR021109">
    <property type="entry name" value="Peptidase_aspartic_dom_sf"/>
</dbReference>
<evidence type="ECO:0000313" key="3">
    <source>
        <dbReference type="EMBL" id="MBM3225237.1"/>
    </source>
</evidence>
<comment type="caution">
    <text evidence="3">The sequence shown here is derived from an EMBL/GenBank/DDBJ whole genome shotgun (WGS) entry which is preliminary data.</text>
</comment>
<dbReference type="Pfam" id="PF13650">
    <property type="entry name" value="Asp_protease_2"/>
    <property type="match status" value="1"/>
</dbReference>
<accession>A0A938B1R2</accession>
<dbReference type="InterPro" id="IPR001995">
    <property type="entry name" value="Peptidase_A2_cat"/>
</dbReference>
<dbReference type="SUPFAM" id="SSF50630">
    <property type="entry name" value="Acid proteases"/>
    <property type="match status" value="1"/>
</dbReference>
<dbReference type="GO" id="GO:0004190">
    <property type="term" value="F:aspartic-type endopeptidase activity"/>
    <property type="evidence" value="ECO:0007669"/>
    <property type="project" value="InterPro"/>
</dbReference>
<feature type="domain" description="Peptidase A2" evidence="2">
    <location>
        <begin position="35"/>
        <end position="71"/>
    </location>
</feature>
<evidence type="ECO:0000313" key="4">
    <source>
        <dbReference type="Proteomes" id="UP000712673"/>
    </source>
</evidence>
<gene>
    <name evidence="3" type="ORF">FJZ47_15745</name>
</gene>
<keyword evidence="1" id="KW-0378">Hydrolase</keyword>
<protein>
    <recommendedName>
        <fullName evidence="2">Peptidase A2 domain-containing protein</fullName>
    </recommendedName>
</protein>
<evidence type="ECO:0000256" key="1">
    <source>
        <dbReference type="ARBA" id="ARBA00022801"/>
    </source>
</evidence>
<reference evidence="3" key="1">
    <citation type="submission" date="2019-03" db="EMBL/GenBank/DDBJ databases">
        <title>Lake Tanganyika Metagenome-Assembled Genomes (MAGs).</title>
        <authorList>
            <person name="Tran P."/>
        </authorList>
    </citation>
    <scope>NUCLEOTIDE SEQUENCE</scope>
    <source>
        <strain evidence="3">K_DeepCast_65m_m2_066</strain>
    </source>
</reference>